<comment type="caution">
    <text evidence="9">The sequence shown here is derived from an EMBL/GenBank/DDBJ whole genome shotgun (WGS) entry which is preliminary data.</text>
</comment>
<dbReference type="Gene3D" id="3.40.1380.10">
    <property type="match status" value="1"/>
</dbReference>
<evidence type="ECO:0000313" key="9">
    <source>
        <dbReference type="EMBL" id="MDQ0514087.1"/>
    </source>
</evidence>
<comment type="subcellular location">
    <subcellularLocation>
        <location evidence="1">Membrane</location>
        <topology evidence="1">Peripheral membrane protein</topology>
    </subcellularLocation>
</comment>
<evidence type="ECO:0000256" key="4">
    <source>
        <dbReference type="ARBA" id="ARBA00022781"/>
    </source>
</evidence>
<accession>A0ABU0LZF0</accession>
<evidence type="ECO:0000256" key="7">
    <source>
        <dbReference type="ARBA" id="ARBA00023196"/>
    </source>
</evidence>
<keyword evidence="5" id="KW-0406">Ion transport</keyword>
<evidence type="ECO:0000256" key="8">
    <source>
        <dbReference type="ARBA" id="ARBA00023310"/>
    </source>
</evidence>
<dbReference type="SUPFAM" id="SSF52943">
    <property type="entry name" value="ATP synthase (F1-ATPase), gamma subunit"/>
    <property type="match status" value="1"/>
</dbReference>
<keyword evidence="3" id="KW-0813">Transport</keyword>
<dbReference type="EMBL" id="JAUSWO010000001">
    <property type="protein sequence ID" value="MDQ0514087.1"/>
    <property type="molecule type" value="Genomic_DNA"/>
</dbReference>
<keyword evidence="7" id="KW-0139">CF(1)</keyword>
<keyword evidence="8" id="KW-0066">ATP synthesis</keyword>
<gene>
    <name evidence="9" type="ORF">J2Z62_000525</name>
</gene>
<keyword evidence="10" id="KW-1185">Reference proteome</keyword>
<protein>
    <submittedName>
        <fullName evidence="9">F0F1-type ATP synthase gamma subunit</fullName>
    </submittedName>
</protein>
<evidence type="ECO:0000256" key="5">
    <source>
        <dbReference type="ARBA" id="ARBA00023065"/>
    </source>
</evidence>
<comment type="similarity">
    <text evidence="2">Belongs to the ATPase gamma chain family.</text>
</comment>
<dbReference type="InterPro" id="IPR035968">
    <property type="entry name" value="ATP_synth_F1_ATPase_gsu"/>
</dbReference>
<organism evidence="9 10">
    <name type="scientific">Mycoplasmoides fastidiosum</name>
    <dbReference type="NCBI Taxonomy" id="92758"/>
    <lineage>
        <taxon>Bacteria</taxon>
        <taxon>Bacillati</taxon>
        <taxon>Mycoplasmatota</taxon>
        <taxon>Mycoplasmoidales</taxon>
        <taxon>Mycoplasmoidaceae</taxon>
        <taxon>Mycoplasmoides</taxon>
    </lineage>
</organism>
<keyword evidence="6" id="KW-0472">Membrane</keyword>
<name>A0ABU0LZF0_9BACT</name>
<sequence>MKSYQHAELKVQNLENLKKYLNIYFYETLSMLQVRSRLLTNKLNEMAYVKNIFLDIEKKYKLKSFFYYNPRSEQSQQGNSLYVYIAEKIKLSGINSSSYENDLLKKIGPKDLLITIGSAANEFATKNELKPILSLPKNTIDNLDELKTLLFEYYLTGRVAQVKFVFVSNKINNGEVTILPINKFDIKYEVSTEDEEQLNIEKYNIYPNLNEFQNNLASMYVENVIYGMIYESDFYVLKKRLVKIRSNLNEIDKKIFNWNYEISKGKYDEINSDIILTQQSQK</sequence>
<proteinExistence type="inferred from homology"/>
<dbReference type="RefSeq" id="WP_256547222.1">
    <property type="nucleotide sequence ID" value="NZ_CP101809.1"/>
</dbReference>
<keyword evidence="4" id="KW-0375">Hydrogen ion transport</keyword>
<evidence type="ECO:0000256" key="3">
    <source>
        <dbReference type="ARBA" id="ARBA00022448"/>
    </source>
</evidence>
<evidence type="ECO:0000256" key="6">
    <source>
        <dbReference type="ARBA" id="ARBA00023136"/>
    </source>
</evidence>
<dbReference type="Proteomes" id="UP001240643">
    <property type="component" value="Unassembled WGS sequence"/>
</dbReference>
<reference evidence="9" key="1">
    <citation type="submission" date="2023-07" db="EMBL/GenBank/DDBJ databases">
        <title>Genomic Encyclopedia of Type Strains, Phase IV (KMG-IV): sequencing the most valuable type-strain genomes for metagenomic binning, comparative biology and taxonomic classification.</title>
        <authorList>
            <person name="Goeker M."/>
        </authorList>
    </citation>
    <scope>NUCLEOTIDE SEQUENCE [LARGE SCALE GENOMIC DNA]</scope>
    <source>
        <strain evidence="9">DSM 21204</strain>
    </source>
</reference>
<evidence type="ECO:0000313" key="10">
    <source>
        <dbReference type="Proteomes" id="UP001240643"/>
    </source>
</evidence>
<evidence type="ECO:0000256" key="1">
    <source>
        <dbReference type="ARBA" id="ARBA00004170"/>
    </source>
</evidence>
<dbReference type="NCBIfam" id="NF045933">
    <property type="entry name" value="MSC_0622_gamma"/>
    <property type="match status" value="1"/>
</dbReference>
<evidence type="ECO:0000256" key="2">
    <source>
        <dbReference type="ARBA" id="ARBA00007681"/>
    </source>
</evidence>